<dbReference type="Proteomes" id="UP001145114">
    <property type="component" value="Unassembled WGS sequence"/>
</dbReference>
<accession>A0ACC1HPI6</accession>
<reference evidence="1" key="1">
    <citation type="submission" date="2022-06" db="EMBL/GenBank/DDBJ databases">
        <title>Phylogenomic reconstructions and comparative analyses of Kickxellomycotina fungi.</title>
        <authorList>
            <person name="Reynolds N.K."/>
            <person name="Stajich J.E."/>
            <person name="Barry K."/>
            <person name="Grigoriev I.V."/>
            <person name="Crous P."/>
            <person name="Smith M.E."/>
        </authorList>
    </citation>
    <scope>NUCLEOTIDE SEQUENCE</scope>
    <source>
        <strain evidence="1">RSA 2271</strain>
    </source>
</reference>
<gene>
    <name evidence="1" type="primary">MSH6_1</name>
    <name evidence="1" type="ORF">EV182_005123</name>
</gene>
<sequence length="587" mass="64342">MHMLGEQDEVKQAKRLNFLVWSYPAELPALLDKFRHGFDRKLAETEGTIIPTPGLDEEYDQAREAVAEIEQWLDGHLKEHQKRYHCPSLTYKHIGKEHYQLEFPLSVQPPDNYVRLSATKKVHRYWSPELIKKVRAHAEALETETMALRRVQSRIYALFDRSYSTWMKAIQIAAEVDALRSLAYASVSMGAPYCRPIFVDPDAHGSDGDGAGPVGRAGGYLEFRELRHPCVALAASQGSRDFVPNDVVLGTRPQDLERPAGVDFGGGEEDNDGATMILLTGPNMGGKSTLLRQVCLGIILAQLGCYVPASYAALTPVDRLFTRLGARDHLLSGQSTFMVELAETSTLLHHATPRSFVAVDELGRGTSTHDGEAVAYGVLHSISSRLGCLGIFSTHYGMLADGLGCVEHGTSPVAGATAGAPSPQEEDSVEQGILPNAKMSVEPHVRPMHMACAVDDDARRVTFLYKLNRGIAPRSHGMNVAAMAGVPLDVVKRAEVVAEKFEHGVKARIESRRAQKQQAVALDQSRQMPLTLQSDFANLLRLAKMTHAKADSSAAEFVSRQNPALLDRVGGVNALAEFNENQYWGCV</sequence>
<dbReference type="EMBL" id="JAMZIH010001737">
    <property type="protein sequence ID" value="KAJ1677940.1"/>
    <property type="molecule type" value="Genomic_DNA"/>
</dbReference>
<name>A0ACC1HPI6_9FUNG</name>
<evidence type="ECO:0000313" key="1">
    <source>
        <dbReference type="EMBL" id="KAJ1677940.1"/>
    </source>
</evidence>
<feature type="non-terminal residue" evidence="1">
    <location>
        <position position="587"/>
    </location>
</feature>
<keyword evidence="2" id="KW-1185">Reference proteome</keyword>
<comment type="caution">
    <text evidence="1">The sequence shown here is derived from an EMBL/GenBank/DDBJ whole genome shotgun (WGS) entry which is preliminary data.</text>
</comment>
<organism evidence="1 2">
    <name type="scientific">Spiromyces aspiralis</name>
    <dbReference type="NCBI Taxonomy" id="68401"/>
    <lineage>
        <taxon>Eukaryota</taxon>
        <taxon>Fungi</taxon>
        <taxon>Fungi incertae sedis</taxon>
        <taxon>Zoopagomycota</taxon>
        <taxon>Kickxellomycotina</taxon>
        <taxon>Kickxellomycetes</taxon>
        <taxon>Kickxellales</taxon>
        <taxon>Kickxellaceae</taxon>
        <taxon>Spiromyces</taxon>
    </lineage>
</organism>
<evidence type="ECO:0000313" key="2">
    <source>
        <dbReference type="Proteomes" id="UP001145114"/>
    </source>
</evidence>
<proteinExistence type="predicted"/>
<protein>
    <submittedName>
        <fullName evidence="1">DNA mismatch repair protein msh6</fullName>
    </submittedName>
</protein>